<sequence length="258" mass="28556">MTDIDPAAGLGPVADGVWLPRYRAGRCRDWTIDLVTLAGTRGYWGETFALADTAVLTGPSQGGRETWMSIVPMEIESQQIGIAASYGHTVVMGLGMGWCAGSVALRERVTQVTVIERDPAVIALIADLALFDQLPAHCRDKITVVEADALEWRPDTPVDSLQADFWAKLLEPQKWDDVRRIQANVRAESLYFWGQELELWRLICRGGGAVPSTLSRDVLDRAVADTGLPIVLGDDRALPEKIVAAARWWAPRDDDWYR</sequence>
<organism evidence="1 2">
    <name type="scientific">Sphingomonas donggukensis</name>
    <dbReference type="NCBI Taxonomy" id="2949093"/>
    <lineage>
        <taxon>Bacteria</taxon>
        <taxon>Pseudomonadati</taxon>
        <taxon>Pseudomonadota</taxon>
        <taxon>Alphaproteobacteria</taxon>
        <taxon>Sphingomonadales</taxon>
        <taxon>Sphingomonadaceae</taxon>
        <taxon>Sphingomonas</taxon>
    </lineage>
</organism>
<dbReference type="InterPro" id="IPR029063">
    <property type="entry name" value="SAM-dependent_MTases_sf"/>
</dbReference>
<evidence type="ECO:0008006" key="3">
    <source>
        <dbReference type="Google" id="ProtNLM"/>
    </source>
</evidence>
<protein>
    <recommendedName>
        <fullName evidence="3">Spermidine synthase</fullName>
    </recommendedName>
</protein>
<name>A0ABY4TSG7_9SPHN</name>
<gene>
    <name evidence="1" type="ORF">M9980_12450</name>
</gene>
<evidence type="ECO:0000313" key="2">
    <source>
        <dbReference type="Proteomes" id="UP001055580"/>
    </source>
</evidence>
<dbReference type="RefSeq" id="WP_250751410.1">
    <property type="nucleotide sequence ID" value="NZ_CP098401.1"/>
</dbReference>
<evidence type="ECO:0000313" key="1">
    <source>
        <dbReference type="EMBL" id="URW75335.1"/>
    </source>
</evidence>
<dbReference type="Gene3D" id="3.40.50.150">
    <property type="entry name" value="Vaccinia Virus protein VP39"/>
    <property type="match status" value="1"/>
</dbReference>
<proteinExistence type="predicted"/>
<keyword evidence="2" id="KW-1185">Reference proteome</keyword>
<dbReference type="EMBL" id="CP098401">
    <property type="protein sequence ID" value="URW75335.1"/>
    <property type="molecule type" value="Genomic_DNA"/>
</dbReference>
<dbReference type="Proteomes" id="UP001055580">
    <property type="component" value="Chromosome"/>
</dbReference>
<accession>A0ABY4TSG7</accession>
<dbReference type="SUPFAM" id="SSF53335">
    <property type="entry name" value="S-adenosyl-L-methionine-dependent methyltransferases"/>
    <property type="match status" value="1"/>
</dbReference>
<reference evidence="1" key="1">
    <citation type="submission" date="2022-05" db="EMBL/GenBank/DDBJ databases">
        <title>Sphingomonas sp. strain RMG20 Genome sequencing and assembly.</title>
        <authorList>
            <person name="Kim I."/>
        </authorList>
    </citation>
    <scope>NUCLEOTIDE SEQUENCE</scope>
    <source>
        <strain evidence="1">RMG20</strain>
    </source>
</reference>